<accession>A0AAV7NF86</accession>
<evidence type="ECO:0000256" key="2">
    <source>
        <dbReference type="SAM" id="MobiDB-lite"/>
    </source>
</evidence>
<feature type="compositionally biased region" description="Basic and acidic residues" evidence="2">
    <location>
        <begin position="20"/>
        <end position="36"/>
    </location>
</feature>
<proteinExistence type="predicted"/>
<feature type="region of interest" description="Disordered" evidence="2">
    <location>
        <begin position="141"/>
        <end position="161"/>
    </location>
</feature>
<dbReference type="Proteomes" id="UP001066276">
    <property type="component" value="Chromosome 8"/>
</dbReference>
<evidence type="ECO:0000256" key="1">
    <source>
        <dbReference type="SAM" id="Coils"/>
    </source>
</evidence>
<gene>
    <name evidence="3" type="ORF">NDU88_002881</name>
</gene>
<keyword evidence="1" id="KW-0175">Coiled coil</keyword>
<name>A0AAV7NF86_PLEWA</name>
<protein>
    <submittedName>
        <fullName evidence="3">Uncharacterized protein</fullName>
    </submittedName>
</protein>
<feature type="region of interest" description="Disordered" evidence="2">
    <location>
        <begin position="1"/>
        <end position="52"/>
    </location>
</feature>
<keyword evidence="4" id="KW-1185">Reference proteome</keyword>
<dbReference type="EMBL" id="JANPWB010000012">
    <property type="protein sequence ID" value="KAJ1114646.1"/>
    <property type="molecule type" value="Genomic_DNA"/>
</dbReference>
<evidence type="ECO:0000313" key="4">
    <source>
        <dbReference type="Proteomes" id="UP001066276"/>
    </source>
</evidence>
<feature type="coiled-coil region" evidence="1">
    <location>
        <begin position="333"/>
        <end position="388"/>
    </location>
</feature>
<feature type="region of interest" description="Disordered" evidence="2">
    <location>
        <begin position="71"/>
        <end position="90"/>
    </location>
</feature>
<comment type="caution">
    <text evidence="3">The sequence shown here is derived from an EMBL/GenBank/DDBJ whole genome shotgun (WGS) entry which is preliminary data.</text>
</comment>
<organism evidence="3 4">
    <name type="scientific">Pleurodeles waltl</name>
    <name type="common">Iberian ribbed newt</name>
    <dbReference type="NCBI Taxonomy" id="8319"/>
    <lineage>
        <taxon>Eukaryota</taxon>
        <taxon>Metazoa</taxon>
        <taxon>Chordata</taxon>
        <taxon>Craniata</taxon>
        <taxon>Vertebrata</taxon>
        <taxon>Euteleostomi</taxon>
        <taxon>Amphibia</taxon>
        <taxon>Batrachia</taxon>
        <taxon>Caudata</taxon>
        <taxon>Salamandroidea</taxon>
        <taxon>Salamandridae</taxon>
        <taxon>Pleurodelinae</taxon>
        <taxon>Pleurodeles</taxon>
    </lineage>
</organism>
<sequence length="434" mass="48023">MKLNRTPRSLRARQNQDPGGTRKDKKLPGPESKEHSSLYVKGGLQKTTDMEKDVRNSVPTMFTSMMRIKQISTEKAARDPQSSVPGADGGQVPVVVISLEVLTPICDVGGREPLSLETISISPGNSGEVVVLPPVGSEKLLEQEPKEPNQGPQESNPEKCEVQSRALSSKLCLQQAEGLAKHSMTCETIPPAAAQRGKEEKSANIDQGPFDTVESFFSLSDQSRDSDLEEEIPLTDSDIESSSAASIWVSNYSTCRRKSAGQIDVRDISGAKPRRDPLMPREEDGEMQWDYTATQQAFLKRDSACNTLVPPSTGGPVEPPSLDLIYRTMVQNHEQAQRESRKMKAANRQLQLSIKKVGKSCQDIGVRIATMETRTEELETEVRAATVQTTTQGQQISDIQLKLEDAENRQRRNNLRILDCFDAVKVPEKDFMEE</sequence>
<dbReference type="AlphaFoldDB" id="A0AAV7NF86"/>
<reference evidence="3" key="1">
    <citation type="journal article" date="2022" name="bioRxiv">
        <title>Sequencing and chromosome-scale assembly of the giantPleurodeles waltlgenome.</title>
        <authorList>
            <person name="Brown T."/>
            <person name="Elewa A."/>
            <person name="Iarovenko S."/>
            <person name="Subramanian E."/>
            <person name="Araus A.J."/>
            <person name="Petzold A."/>
            <person name="Susuki M."/>
            <person name="Suzuki K.-i.T."/>
            <person name="Hayashi T."/>
            <person name="Toyoda A."/>
            <person name="Oliveira C."/>
            <person name="Osipova E."/>
            <person name="Leigh N.D."/>
            <person name="Simon A."/>
            <person name="Yun M.H."/>
        </authorList>
    </citation>
    <scope>NUCLEOTIDE SEQUENCE</scope>
    <source>
        <strain evidence="3">20211129_DDA</strain>
        <tissue evidence="3">Liver</tissue>
    </source>
</reference>
<evidence type="ECO:0000313" key="3">
    <source>
        <dbReference type="EMBL" id="KAJ1114646.1"/>
    </source>
</evidence>